<dbReference type="PANTHER" id="PTHR31286:SF99">
    <property type="entry name" value="DUF4283 DOMAIN-CONTAINING PROTEIN"/>
    <property type="match status" value="1"/>
</dbReference>
<evidence type="ECO:0000259" key="3">
    <source>
        <dbReference type="PROSITE" id="PS50158"/>
    </source>
</evidence>
<dbReference type="Pfam" id="PF14111">
    <property type="entry name" value="DUF4283"/>
    <property type="match status" value="1"/>
</dbReference>
<keyword evidence="1" id="KW-0862">Zinc</keyword>
<accession>A0A9Q0GAB5</accession>
<dbReference type="InterPro" id="IPR040256">
    <property type="entry name" value="At4g02000-like"/>
</dbReference>
<comment type="caution">
    <text evidence="4">The sequence shown here is derived from an EMBL/GenBank/DDBJ whole genome shotgun (WGS) entry which is preliminary data.</text>
</comment>
<keyword evidence="1" id="KW-0479">Metal-binding</keyword>
<reference evidence="4" key="1">
    <citation type="submission" date="2022-02" db="EMBL/GenBank/DDBJ databases">
        <authorList>
            <person name="Henning P.M."/>
            <person name="McCubbin A.G."/>
            <person name="Shore J.S."/>
        </authorList>
    </citation>
    <scope>NUCLEOTIDE SEQUENCE</scope>
    <source>
        <strain evidence="4">F60SS</strain>
        <tissue evidence="4">Leaves</tissue>
    </source>
</reference>
<keyword evidence="1" id="KW-0863">Zinc-finger</keyword>
<dbReference type="InterPro" id="IPR025558">
    <property type="entry name" value="DUF4283"/>
</dbReference>
<feature type="region of interest" description="Disordered" evidence="2">
    <location>
        <begin position="25"/>
        <end position="55"/>
    </location>
</feature>
<evidence type="ECO:0000256" key="2">
    <source>
        <dbReference type="SAM" id="MobiDB-lite"/>
    </source>
</evidence>
<dbReference type="GO" id="GO:0008270">
    <property type="term" value="F:zinc ion binding"/>
    <property type="evidence" value="ECO:0007669"/>
    <property type="project" value="UniProtKB-KW"/>
</dbReference>
<organism evidence="4 5">
    <name type="scientific">Turnera subulata</name>
    <dbReference type="NCBI Taxonomy" id="218843"/>
    <lineage>
        <taxon>Eukaryota</taxon>
        <taxon>Viridiplantae</taxon>
        <taxon>Streptophyta</taxon>
        <taxon>Embryophyta</taxon>
        <taxon>Tracheophyta</taxon>
        <taxon>Spermatophyta</taxon>
        <taxon>Magnoliopsida</taxon>
        <taxon>eudicotyledons</taxon>
        <taxon>Gunneridae</taxon>
        <taxon>Pentapetalae</taxon>
        <taxon>rosids</taxon>
        <taxon>fabids</taxon>
        <taxon>Malpighiales</taxon>
        <taxon>Passifloraceae</taxon>
        <taxon>Turnera</taxon>
    </lineage>
</organism>
<name>A0A9Q0GAB5_9ROSI</name>
<dbReference type="OrthoDB" id="1746909at2759"/>
<proteinExistence type="predicted"/>
<evidence type="ECO:0000313" key="5">
    <source>
        <dbReference type="Proteomes" id="UP001141552"/>
    </source>
</evidence>
<dbReference type="PROSITE" id="PS50158">
    <property type="entry name" value="ZF_CCHC"/>
    <property type="match status" value="1"/>
</dbReference>
<dbReference type="InterPro" id="IPR001878">
    <property type="entry name" value="Znf_CCHC"/>
</dbReference>
<reference evidence="4" key="2">
    <citation type="journal article" date="2023" name="Plants (Basel)">
        <title>Annotation of the Turnera subulata (Passifloraceae) Draft Genome Reveals the S-Locus Evolved after the Divergence of Turneroideae from Passifloroideae in a Stepwise Manner.</title>
        <authorList>
            <person name="Henning P.M."/>
            <person name="Roalson E.H."/>
            <person name="Mir W."/>
            <person name="McCubbin A.G."/>
            <person name="Shore J.S."/>
        </authorList>
    </citation>
    <scope>NUCLEOTIDE SEQUENCE</scope>
    <source>
        <strain evidence="4">F60SS</strain>
    </source>
</reference>
<evidence type="ECO:0000256" key="1">
    <source>
        <dbReference type="PROSITE-ProRule" id="PRU00047"/>
    </source>
</evidence>
<dbReference type="GO" id="GO:0003676">
    <property type="term" value="F:nucleic acid binding"/>
    <property type="evidence" value="ECO:0007669"/>
    <property type="project" value="InterPro"/>
</dbReference>
<sequence>MDVLDISIDTSVSRTMISSSRTDGFFHDSARLPRERRDGDGNHGSGGPLKPPDPPNAFRSSFKDKLLQWRTGVSPYRANDGFKLEASDIRVEMKEGGPSFRFSERFRSHIACPWVFSVITKVLGRRFSYRVICSKVASLWKPQGGFQVIDLANDYYLVRFERKEDYTRALAEGPWTIQGSYLTVQSWQLGFDVSKEPTKTVVWVQIPMLPVEWYRQDILGALAQQIGRPIRIDINTLETERAKFARLAIEVEFSKPLLGKVEIKGRWFEVCYEDIPDLCFLCGMVGHMGSQCPSAQTIHRHVEQQHKSSTDPVEVRVVNQVTSKGSGEALGSKFGAWMKVSRQVRPTAPRNSGKAVGATLAANPFELGSAMALLKEVMQDAADAPSSPVSQSVQSVVGDKMGATSTLGKDAVKVCATDSNLNLDKLKQSLVYPKRMHGHAKPVVISPGLSNNGDDMDIQEEQVEAVPSVLKCKVQFSKVVPTATVASTEAGIPKQFRKANIPLMDPNAPHVSSLMDVKTMRGLYLGGNKVGLAEHGSRQEGSSEPRISGNTADRVIRTLGFQGWQKRRLLQRLRGVELALNRRPNRFLRSLEAKLRFEYEQTLIREELIWMQKSECKWLQLGDRNTHFFHLITKARRRKNQIEALQIETGEWVYDSMVLQRLAVQFFSQLYVEEGSQGRIPLPGGFLDILIT</sequence>
<protein>
    <recommendedName>
        <fullName evidence="3">CCHC-type domain-containing protein</fullName>
    </recommendedName>
</protein>
<dbReference type="AlphaFoldDB" id="A0A9Q0GAB5"/>
<feature type="domain" description="CCHC-type" evidence="3">
    <location>
        <begin position="279"/>
        <end position="294"/>
    </location>
</feature>
<gene>
    <name evidence="4" type="ORF">Tsubulata_016719</name>
</gene>
<dbReference type="PANTHER" id="PTHR31286">
    <property type="entry name" value="GLYCINE-RICH CELL WALL STRUCTURAL PROTEIN 1.8-LIKE"/>
    <property type="match status" value="1"/>
</dbReference>
<feature type="compositionally biased region" description="Basic and acidic residues" evidence="2">
    <location>
        <begin position="25"/>
        <end position="41"/>
    </location>
</feature>
<dbReference type="EMBL" id="JAKUCV010001510">
    <property type="protein sequence ID" value="KAJ4846083.1"/>
    <property type="molecule type" value="Genomic_DNA"/>
</dbReference>
<dbReference type="Proteomes" id="UP001141552">
    <property type="component" value="Unassembled WGS sequence"/>
</dbReference>
<evidence type="ECO:0000313" key="4">
    <source>
        <dbReference type="EMBL" id="KAJ4846083.1"/>
    </source>
</evidence>
<keyword evidence="5" id="KW-1185">Reference proteome</keyword>